<dbReference type="EMBL" id="WJEE01000028">
    <property type="protein sequence ID" value="MRI67223.1"/>
    <property type="molecule type" value="Genomic_DNA"/>
</dbReference>
<dbReference type="AlphaFoldDB" id="A0A6N7QYH9"/>
<protein>
    <submittedName>
        <fullName evidence="1">Uncharacterized protein</fullName>
    </submittedName>
</protein>
<organism evidence="1 2">
    <name type="scientific">Gracilibacillus thailandensis</name>
    <dbReference type="NCBI Taxonomy" id="563735"/>
    <lineage>
        <taxon>Bacteria</taxon>
        <taxon>Bacillati</taxon>
        <taxon>Bacillota</taxon>
        <taxon>Bacilli</taxon>
        <taxon>Bacillales</taxon>
        <taxon>Bacillaceae</taxon>
        <taxon>Gracilibacillus</taxon>
    </lineage>
</organism>
<keyword evidence="2" id="KW-1185">Reference proteome</keyword>
<gene>
    <name evidence="1" type="ORF">GH885_12850</name>
</gene>
<dbReference type="Proteomes" id="UP000435187">
    <property type="component" value="Unassembled WGS sequence"/>
</dbReference>
<proteinExistence type="predicted"/>
<accession>A0A6N7QYH9</accession>
<evidence type="ECO:0000313" key="2">
    <source>
        <dbReference type="Proteomes" id="UP000435187"/>
    </source>
</evidence>
<dbReference type="RefSeq" id="WP_153835822.1">
    <property type="nucleotide sequence ID" value="NZ_JBHUMW010000052.1"/>
</dbReference>
<evidence type="ECO:0000313" key="1">
    <source>
        <dbReference type="EMBL" id="MRI67223.1"/>
    </source>
</evidence>
<sequence length="74" mass="8711">MKKLIYWLFPLLWMGVIYYASDQPYEEQDIKPFLSQHIDLSFLTSILQPISFKYHHSVVSVEQLGVEGFVEFLG</sequence>
<name>A0A6N7QYH9_9BACI</name>
<comment type="caution">
    <text evidence="1">The sequence shown here is derived from an EMBL/GenBank/DDBJ whole genome shotgun (WGS) entry which is preliminary data.</text>
</comment>
<reference evidence="1 2" key="1">
    <citation type="submission" date="2019-10" db="EMBL/GenBank/DDBJ databases">
        <title>Gracilibacillus salitolerans sp. nov., a moderate halophile isolated from a saline soil in northwest China.</title>
        <authorList>
            <person name="Gan L."/>
        </authorList>
    </citation>
    <scope>NUCLEOTIDE SEQUENCE [LARGE SCALE GENOMIC DNA]</scope>
    <source>
        <strain evidence="1 2">TP2-8</strain>
    </source>
</reference>